<evidence type="ECO:0000259" key="3">
    <source>
        <dbReference type="Pfam" id="PF20160"/>
    </source>
</evidence>
<organism evidence="4 5">
    <name type="scientific">Gossypium tomentosum</name>
    <name type="common">Hawaiian cotton</name>
    <name type="synonym">Gossypium sandvicense</name>
    <dbReference type="NCBI Taxonomy" id="34277"/>
    <lineage>
        <taxon>Eukaryota</taxon>
        <taxon>Viridiplantae</taxon>
        <taxon>Streptophyta</taxon>
        <taxon>Embryophyta</taxon>
        <taxon>Tracheophyta</taxon>
        <taxon>Spermatophyta</taxon>
        <taxon>Magnoliopsida</taxon>
        <taxon>eudicotyledons</taxon>
        <taxon>Gunneridae</taxon>
        <taxon>Pentapetalae</taxon>
        <taxon>rosids</taxon>
        <taxon>malvids</taxon>
        <taxon>Malvales</taxon>
        <taxon>Malvaceae</taxon>
        <taxon>Malvoideae</taxon>
        <taxon>Gossypium</taxon>
    </lineage>
</organism>
<feature type="domain" description="C-JID" evidence="3">
    <location>
        <begin position="6"/>
        <end position="142"/>
    </location>
</feature>
<accession>A0A5D2IW69</accession>
<gene>
    <name evidence="4" type="ORF">ES332_D11G348800v1</name>
</gene>
<protein>
    <recommendedName>
        <fullName evidence="3">C-JID domain-containing protein</fullName>
    </recommendedName>
</protein>
<sequence length="180" mass="20859">MFDIIIPGSEIPEWFSQQRDDSSIKIDLPLEVWNDSQWMGVASCCIFVSDDASRVQGLVCTTVIHDRYSRQAKCTQSNFQGRNPREDFIRYFSCDMLYVLSDWLDQECDELELFFERYGSVKVKNDKVKKCGVRKVFKRDLEETQELHSSQCCANFEDIHQHTADDGSIGNGSLIKQKHN</sequence>
<name>A0A5D2IW69_GOSTO</name>
<reference evidence="4 5" key="1">
    <citation type="submission" date="2019-07" db="EMBL/GenBank/DDBJ databases">
        <title>WGS assembly of Gossypium tomentosum.</title>
        <authorList>
            <person name="Chen Z.J."/>
            <person name="Sreedasyam A."/>
            <person name="Ando A."/>
            <person name="Song Q."/>
            <person name="De L."/>
            <person name="Hulse-Kemp A."/>
            <person name="Ding M."/>
            <person name="Ye W."/>
            <person name="Kirkbride R."/>
            <person name="Jenkins J."/>
            <person name="Plott C."/>
            <person name="Lovell J."/>
            <person name="Lin Y.-M."/>
            <person name="Vaughn R."/>
            <person name="Liu B."/>
            <person name="Li W."/>
            <person name="Simpson S."/>
            <person name="Scheffler B."/>
            <person name="Saski C."/>
            <person name="Grover C."/>
            <person name="Hu G."/>
            <person name="Conover J."/>
            <person name="Carlson J."/>
            <person name="Shu S."/>
            <person name="Boston L."/>
            <person name="Williams M."/>
            <person name="Peterson D."/>
            <person name="Mcgee K."/>
            <person name="Jones D."/>
            <person name="Wendel J."/>
            <person name="Stelly D."/>
            <person name="Grimwood J."/>
            <person name="Schmutz J."/>
        </authorList>
    </citation>
    <scope>NUCLEOTIDE SEQUENCE [LARGE SCALE GENOMIC DNA]</scope>
    <source>
        <strain evidence="4">7179.01</strain>
    </source>
</reference>
<dbReference type="Proteomes" id="UP000322667">
    <property type="component" value="Chromosome D11"/>
</dbReference>
<dbReference type="AlphaFoldDB" id="A0A5D2IW69"/>
<evidence type="ECO:0000313" key="5">
    <source>
        <dbReference type="Proteomes" id="UP000322667"/>
    </source>
</evidence>
<dbReference type="EMBL" id="CM017633">
    <property type="protein sequence ID" value="TYH46600.1"/>
    <property type="molecule type" value="Genomic_DNA"/>
</dbReference>
<proteinExistence type="predicted"/>
<evidence type="ECO:0000313" key="4">
    <source>
        <dbReference type="EMBL" id="TYH46600.1"/>
    </source>
</evidence>
<dbReference type="InterPro" id="IPR045344">
    <property type="entry name" value="C-JID"/>
</dbReference>
<keyword evidence="2" id="KW-0677">Repeat</keyword>
<evidence type="ECO:0000256" key="2">
    <source>
        <dbReference type="ARBA" id="ARBA00022737"/>
    </source>
</evidence>
<evidence type="ECO:0000256" key="1">
    <source>
        <dbReference type="ARBA" id="ARBA00022614"/>
    </source>
</evidence>
<keyword evidence="5" id="KW-1185">Reference proteome</keyword>
<dbReference type="Pfam" id="PF20160">
    <property type="entry name" value="C-JID"/>
    <property type="match status" value="1"/>
</dbReference>
<keyword evidence="1" id="KW-0433">Leucine-rich repeat</keyword>